<accession>A0ABV6VY25</accession>
<proteinExistence type="predicted"/>
<comment type="caution">
    <text evidence="1">The sequence shown here is derived from an EMBL/GenBank/DDBJ whole genome shotgun (WGS) entry which is preliminary data.</text>
</comment>
<dbReference type="InterPro" id="IPR021678">
    <property type="entry name" value="DUF3263"/>
</dbReference>
<sequence length="80" mass="8984">MTAPETLSDQHRAVAELLQPVLNTRSRIARDQLVRDRLGITPARFWQIARNLAGVPQAREISPGAFRIIEARADAARARR</sequence>
<evidence type="ECO:0000313" key="2">
    <source>
        <dbReference type="Proteomes" id="UP001592531"/>
    </source>
</evidence>
<organism evidence="1 2">
    <name type="scientific">Streptacidiphilus cavernicola</name>
    <dbReference type="NCBI Taxonomy" id="3342716"/>
    <lineage>
        <taxon>Bacteria</taxon>
        <taxon>Bacillati</taxon>
        <taxon>Actinomycetota</taxon>
        <taxon>Actinomycetes</taxon>
        <taxon>Kitasatosporales</taxon>
        <taxon>Streptomycetaceae</taxon>
        <taxon>Streptacidiphilus</taxon>
    </lineage>
</organism>
<dbReference type="Pfam" id="PF11662">
    <property type="entry name" value="DUF3263"/>
    <property type="match status" value="1"/>
</dbReference>
<protein>
    <submittedName>
        <fullName evidence="1">DUF3263 domain-containing protein</fullName>
    </submittedName>
</protein>
<dbReference type="EMBL" id="JBHFAB010000013">
    <property type="protein sequence ID" value="MFC1418654.1"/>
    <property type="molecule type" value="Genomic_DNA"/>
</dbReference>
<dbReference type="RefSeq" id="WP_380537450.1">
    <property type="nucleotide sequence ID" value="NZ_JBHFAB010000013.1"/>
</dbReference>
<dbReference type="Proteomes" id="UP001592531">
    <property type="component" value="Unassembled WGS sequence"/>
</dbReference>
<evidence type="ECO:0000313" key="1">
    <source>
        <dbReference type="EMBL" id="MFC1418654.1"/>
    </source>
</evidence>
<name>A0ABV6VY25_9ACTN</name>
<reference evidence="1 2" key="1">
    <citation type="submission" date="2024-09" db="EMBL/GenBank/DDBJ databases">
        <authorList>
            <person name="Lee S.D."/>
        </authorList>
    </citation>
    <scope>NUCLEOTIDE SEQUENCE [LARGE SCALE GENOMIC DNA]</scope>
    <source>
        <strain evidence="1 2">N8-3</strain>
    </source>
</reference>
<gene>
    <name evidence="1" type="ORF">ACEZDE_18750</name>
</gene>
<keyword evidence="2" id="KW-1185">Reference proteome</keyword>